<dbReference type="EMBL" id="KZ293665">
    <property type="protein sequence ID" value="PBK90447.1"/>
    <property type="molecule type" value="Genomic_DNA"/>
</dbReference>
<dbReference type="Proteomes" id="UP000217790">
    <property type="component" value="Unassembled WGS sequence"/>
</dbReference>
<dbReference type="OrthoDB" id="2916406at2759"/>
<organism evidence="1 2">
    <name type="scientific">Armillaria gallica</name>
    <name type="common">Bulbous honey fungus</name>
    <name type="synonym">Armillaria bulbosa</name>
    <dbReference type="NCBI Taxonomy" id="47427"/>
    <lineage>
        <taxon>Eukaryota</taxon>
        <taxon>Fungi</taxon>
        <taxon>Dikarya</taxon>
        <taxon>Basidiomycota</taxon>
        <taxon>Agaricomycotina</taxon>
        <taxon>Agaricomycetes</taxon>
        <taxon>Agaricomycetidae</taxon>
        <taxon>Agaricales</taxon>
        <taxon>Marasmiineae</taxon>
        <taxon>Physalacriaceae</taxon>
        <taxon>Armillaria</taxon>
    </lineage>
</organism>
<dbReference type="AlphaFoldDB" id="A0A2H3DMY7"/>
<proteinExistence type="predicted"/>
<reference evidence="2" key="1">
    <citation type="journal article" date="2017" name="Nat. Ecol. Evol.">
        <title>Genome expansion and lineage-specific genetic innovations in the forest pathogenic fungi Armillaria.</title>
        <authorList>
            <person name="Sipos G."/>
            <person name="Prasanna A.N."/>
            <person name="Walter M.C."/>
            <person name="O'Connor E."/>
            <person name="Balint B."/>
            <person name="Krizsan K."/>
            <person name="Kiss B."/>
            <person name="Hess J."/>
            <person name="Varga T."/>
            <person name="Slot J."/>
            <person name="Riley R."/>
            <person name="Boka B."/>
            <person name="Rigling D."/>
            <person name="Barry K."/>
            <person name="Lee J."/>
            <person name="Mihaltcheva S."/>
            <person name="LaButti K."/>
            <person name="Lipzen A."/>
            <person name="Waldron R."/>
            <person name="Moloney N.M."/>
            <person name="Sperisen C."/>
            <person name="Kredics L."/>
            <person name="Vagvoelgyi C."/>
            <person name="Patrignani A."/>
            <person name="Fitzpatrick D."/>
            <person name="Nagy I."/>
            <person name="Doyle S."/>
            <person name="Anderson J.B."/>
            <person name="Grigoriev I.V."/>
            <person name="Gueldener U."/>
            <person name="Muensterkoetter M."/>
            <person name="Nagy L.G."/>
        </authorList>
    </citation>
    <scope>NUCLEOTIDE SEQUENCE [LARGE SCALE GENOMIC DNA]</scope>
    <source>
        <strain evidence="2">Ar21-2</strain>
    </source>
</reference>
<keyword evidence="2" id="KW-1185">Reference proteome</keyword>
<dbReference type="InParanoid" id="A0A2H3DMY7"/>
<gene>
    <name evidence="1" type="ORF">ARMGADRAFT_1032471</name>
</gene>
<sequence>MACDGMEMVAEGWIEKSRRMKRWRVPKVNGQDGFGRAFLCCVTRLCSIRDRHADSVSSVLSTIYHHQSLLNIHYYPIQRAAKKTHHKSTIRDLLPAFKSPCHQSGNGLSLCQERLSLGLFSHAYILSSKVVVGSRYRPWITEMSGILCAPTCLMALGPNPTNTTNHILLRENETVKAIVGDEYRWRGSIVVMRAGKGEKKWVMNMWGHWDAVLADYALDQFVKHIQQRKRFSFPKHLVFCMP</sequence>
<evidence type="ECO:0000313" key="1">
    <source>
        <dbReference type="EMBL" id="PBK90447.1"/>
    </source>
</evidence>
<protein>
    <submittedName>
        <fullName evidence="1">Uncharacterized protein</fullName>
    </submittedName>
</protein>
<evidence type="ECO:0000313" key="2">
    <source>
        <dbReference type="Proteomes" id="UP000217790"/>
    </source>
</evidence>
<name>A0A2H3DMY7_ARMGA</name>
<accession>A0A2H3DMY7</accession>